<organism evidence="14 15">
    <name type="scientific">Nakaseomyces bracarensis</name>
    <dbReference type="NCBI Taxonomy" id="273131"/>
    <lineage>
        <taxon>Eukaryota</taxon>
        <taxon>Fungi</taxon>
        <taxon>Dikarya</taxon>
        <taxon>Ascomycota</taxon>
        <taxon>Saccharomycotina</taxon>
        <taxon>Saccharomycetes</taxon>
        <taxon>Saccharomycetales</taxon>
        <taxon>Saccharomycetaceae</taxon>
        <taxon>Nakaseomyces</taxon>
    </lineage>
</organism>
<feature type="transmembrane region" description="Helical" evidence="12">
    <location>
        <begin position="321"/>
        <end position="339"/>
    </location>
</feature>
<evidence type="ECO:0000256" key="3">
    <source>
        <dbReference type="ARBA" id="ARBA00007063"/>
    </source>
</evidence>
<feature type="signal peptide" evidence="13">
    <location>
        <begin position="1"/>
        <end position="24"/>
    </location>
</feature>
<evidence type="ECO:0000256" key="11">
    <source>
        <dbReference type="ARBA" id="ARBA00048899"/>
    </source>
</evidence>
<comment type="similarity">
    <text evidence="3 12">Belongs to the glycosyltransferase 22 family.</text>
</comment>
<dbReference type="PANTHER" id="PTHR22760">
    <property type="entry name" value="GLYCOSYLTRANSFERASE"/>
    <property type="match status" value="1"/>
</dbReference>
<feature type="transmembrane region" description="Helical" evidence="12">
    <location>
        <begin position="238"/>
        <end position="256"/>
    </location>
</feature>
<dbReference type="Pfam" id="PF03901">
    <property type="entry name" value="Glyco_transf_22"/>
    <property type="match status" value="1"/>
</dbReference>
<feature type="transmembrane region" description="Helical" evidence="12">
    <location>
        <begin position="65"/>
        <end position="86"/>
    </location>
</feature>
<keyword evidence="5" id="KW-0808">Transferase</keyword>
<evidence type="ECO:0000256" key="12">
    <source>
        <dbReference type="RuleBase" id="RU363075"/>
    </source>
</evidence>
<gene>
    <name evidence="14" type="ORF">RNJ44_03104</name>
</gene>
<reference evidence="14 15" key="1">
    <citation type="submission" date="2024-05" db="EMBL/GenBank/DDBJ databases">
        <title>Long read based assembly of the Candida bracarensis genome reveals expanded adhesin content.</title>
        <authorList>
            <person name="Marcet-Houben M."/>
            <person name="Ksiezopolska E."/>
            <person name="Gabaldon T."/>
        </authorList>
    </citation>
    <scope>NUCLEOTIDE SEQUENCE [LARGE SCALE GENOMIC DNA]</scope>
    <source>
        <strain evidence="14 15">CBM6</strain>
    </source>
</reference>
<sequence>MFKFRWSLMDTALLAVIFYHLIQAPYTKVEESFSLQAIHDILEYGVFDISKYDHLKFPGVVPRTFIGPLIVAAVAKPVIFISSLLGFKSEGTQMYAQLIVRGVIGLFNGLSLIVLKNALQDMFDDIEAKKQKKKQKDGDEEAEVEPKGLTFTTVGFWFMAFAMSGFHMMFYCSRTLPNFIGAFPMSNIALSLALNGKFELSILLLSAAAIVFRLELAAMAAGLALFSFIYKKVDLFRAIKFGFMGAGVAIGISMTIDSHFWGEWGVPEVDAFIFNVVLGKSSEWGTESPLAYFTHYLRMLFLPPTILVLNYVGFKVAPSNLKVVTLAGYFHILALSAQPHKEWRFIIYSVPSIIMLGSSGAAYLWENFRVQTLGNAGLLSLLPISVFASAVVSLMFGYVSTLNYPGGEALAVFNNYIISNNITNVTAHITVPPCMTGVSLFGELDHDKYGVVYDRSEKIETVQSLWDTYDYLITHENSNIGMSYGLNDTTADEWELIGKSKIFAGIDPSPVMNYVFQDGNVFGLVYDTLMRDSPSEFIFDLFDKSLIRQDIFFVYKRNKLEE</sequence>
<accession>A0ABR4NYU9</accession>
<keyword evidence="4 12" id="KW-0328">Glycosyltransferase</keyword>
<evidence type="ECO:0000313" key="15">
    <source>
        <dbReference type="Proteomes" id="UP001623330"/>
    </source>
</evidence>
<feature type="transmembrane region" description="Helical" evidence="12">
    <location>
        <begin position="202"/>
        <end position="226"/>
    </location>
</feature>
<evidence type="ECO:0000256" key="13">
    <source>
        <dbReference type="SAM" id="SignalP"/>
    </source>
</evidence>
<comment type="catalytic activity">
    <reaction evidence="11">
        <text>an alpha-D-Man-(1-&gt;2)-alpha-D-Man-(1-&gt;2)-alpha-D-Man-(1-&gt;3)-[alpha-D-Man-(1-&gt;2)-alpha-D-Man-(1-&gt;3)-alpha-D-Man-(1-&gt;6)]-beta-D-Man-(1-&gt;4)-beta-D-GlcNAc-(1-&gt;4)-alpha-D-GlcNAc-diphospho-di-trans,poly-cis-dolichol + a di-trans,poly-cis-dolichyl beta-D-mannosyl phosphate = an alpha-D-Man-(1-&gt;2)-alpha-D-Man-(1-&gt;2)-alpha-D-Man-(1-&gt;3)-[alpha-D-Man-(1-&gt;2)-alpha-D-Man-(1-&gt;3)-[alpha-D-Man-(1-&gt;6)]-alpha-D-Man-(1-&gt;6)]-beta-D-Man-(1-&gt;4)-beta-D-GlcNAc-(1-&gt;4)-alpha-D-GlcNAc-diphospho-di-trans,poly-cis-dolichol + a di-trans,poly-cis-dolichyl phosphate + H(+)</text>
        <dbReference type="Rhea" id="RHEA:29535"/>
        <dbReference type="Rhea" id="RHEA-COMP:19498"/>
        <dbReference type="Rhea" id="RHEA-COMP:19501"/>
        <dbReference type="Rhea" id="RHEA-COMP:19518"/>
        <dbReference type="Rhea" id="RHEA-COMP:19519"/>
        <dbReference type="ChEBI" id="CHEBI:15378"/>
        <dbReference type="ChEBI" id="CHEBI:57683"/>
        <dbReference type="ChEBI" id="CHEBI:58211"/>
        <dbReference type="ChEBI" id="CHEBI:132517"/>
        <dbReference type="ChEBI" id="CHEBI:132519"/>
        <dbReference type="EC" id="2.4.1.260"/>
    </reaction>
    <physiologicalReaction direction="left-to-right" evidence="11">
        <dbReference type="Rhea" id="RHEA:29536"/>
    </physiologicalReaction>
</comment>
<comment type="function">
    <text evidence="10">Mannosyltransferase that operates in the biosynthetic pathway of dolichol-linked oligosaccharides, the glycan precursors employed in protein asparagine (N)-glycosylation. The assembly of dolichol-linked oligosaccharides begins on the cytosolic side of the endoplasmic reticulum membrane and finishes in its lumen. The sequential addition of sugars to dolichol pyrophosphate produces dolichol-linked oligosaccharides containing fourteen sugars, including two GlcNAcs, nine mannoses and three glucoses. Once assembled, the oligosaccharide is transferred from the lipid to nascent proteins by oligosaccharyltransferases. In the lumen of the endoplasmic reticulum, adds the eighth mannose residue in an alpha-1,6 linkage onto Man(7)GlcNAc(2)-PP-dolichol to produce Man(8)GlcNAc(2)-PP-dolichol.</text>
</comment>
<feature type="transmembrane region" description="Helical" evidence="12">
    <location>
        <begin position="296"/>
        <end position="314"/>
    </location>
</feature>
<feature type="chain" id="PRO_5046817425" description="Mannosyltransferase" evidence="13">
    <location>
        <begin position="25"/>
        <end position="562"/>
    </location>
</feature>
<dbReference type="EC" id="2.4.1.-" evidence="12"/>
<feature type="transmembrane region" description="Helical" evidence="12">
    <location>
        <begin position="377"/>
        <end position="399"/>
    </location>
</feature>
<keyword evidence="6 12" id="KW-0812">Transmembrane</keyword>
<evidence type="ECO:0000256" key="1">
    <source>
        <dbReference type="ARBA" id="ARBA00004477"/>
    </source>
</evidence>
<protein>
    <recommendedName>
        <fullName evidence="12">Mannosyltransferase</fullName>
        <ecNumber evidence="12">2.4.1.-</ecNumber>
    </recommendedName>
</protein>
<evidence type="ECO:0000256" key="6">
    <source>
        <dbReference type="ARBA" id="ARBA00022692"/>
    </source>
</evidence>
<comment type="caution">
    <text evidence="14">The sequence shown here is derived from an EMBL/GenBank/DDBJ whole genome shotgun (WGS) entry which is preliminary data.</text>
</comment>
<keyword evidence="8 12" id="KW-1133">Transmembrane helix</keyword>
<dbReference type="InterPro" id="IPR005599">
    <property type="entry name" value="GPI_mannosylTrfase"/>
</dbReference>
<feature type="transmembrane region" description="Helical" evidence="12">
    <location>
        <begin position="345"/>
        <end position="365"/>
    </location>
</feature>
<evidence type="ECO:0000256" key="5">
    <source>
        <dbReference type="ARBA" id="ARBA00022679"/>
    </source>
</evidence>
<evidence type="ECO:0000313" key="14">
    <source>
        <dbReference type="EMBL" id="KAL3234342.1"/>
    </source>
</evidence>
<comment type="pathway">
    <text evidence="2">Protein modification; protein glycosylation.</text>
</comment>
<dbReference type="Proteomes" id="UP001623330">
    <property type="component" value="Unassembled WGS sequence"/>
</dbReference>
<evidence type="ECO:0000256" key="7">
    <source>
        <dbReference type="ARBA" id="ARBA00022824"/>
    </source>
</evidence>
<dbReference type="PANTHER" id="PTHR22760:SF1">
    <property type="entry name" value="DOL-P-MAN:MAN(7)GLCNAC(2)-PP-DOL ALPHA-1,6-MANNOSYLTRANSFERASE"/>
    <property type="match status" value="1"/>
</dbReference>
<evidence type="ECO:0000256" key="10">
    <source>
        <dbReference type="ARBA" id="ARBA00044721"/>
    </source>
</evidence>
<feature type="transmembrane region" description="Helical" evidence="12">
    <location>
        <begin position="98"/>
        <end position="115"/>
    </location>
</feature>
<keyword evidence="9 12" id="KW-0472">Membrane</keyword>
<evidence type="ECO:0000256" key="9">
    <source>
        <dbReference type="ARBA" id="ARBA00023136"/>
    </source>
</evidence>
<keyword evidence="15" id="KW-1185">Reference proteome</keyword>
<proteinExistence type="inferred from homology"/>
<keyword evidence="7 12" id="KW-0256">Endoplasmic reticulum</keyword>
<comment type="subcellular location">
    <subcellularLocation>
        <location evidence="1 12">Endoplasmic reticulum membrane</location>
        <topology evidence="1 12">Multi-pass membrane protein</topology>
    </subcellularLocation>
</comment>
<keyword evidence="13" id="KW-0732">Signal</keyword>
<feature type="transmembrane region" description="Helical" evidence="12">
    <location>
        <begin position="179"/>
        <end position="196"/>
    </location>
</feature>
<evidence type="ECO:0000256" key="4">
    <source>
        <dbReference type="ARBA" id="ARBA00022676"/>
    </source>
</evidence>
<feature type="transmembrane region" description="Helical" evidence="12">
    <location>
        <begin position="154"/>
        <end position="172"/>
    </location>
</feature>
<dbReference type="EMBL" id="JBEVYD010000003">
    <property type="protein sequence ID" value="KAL3234342.1"/>
    <property type="molecule type" value="Genomic_DNA"/>
</dbReference>
<evidence type="ECO:0000256" key="8">
    <source>
        <dbReference type="ARBA" id="ARBA00022989"/>
    </source>
</evidence>
<name>A0ABR4NYU9_9SACH</name>
<evidence type="ECO:0000256" key="2">
    <source>
        <dbReference type="ARBA" id="ARBA00004922"/>
    </source>
</evidence>